<dbReference type="InterPro" id="IPR029055">
    <property type="entry name" value="Ntn_hydrolases_N"/>
</dbReference>
<feature type="domain" description="Peptidase C45 hydrolase" evidence="1">
    <location>
        <begin position="104"/>
        <end position="310"/>
    </location>
</feature>
<dbReference type="Gene3D" id="3.60.60.10">
    <property type="entry name" value="Penicillin V Acylase, Chain A"/>
    <property type="match status" value="1"/>
</dbReference>
<name>A0A1H9RNN3_9BACI</name>
<dbReference type="RefSeq" id="WP_093072193.1">
    <property type="nucleotide sequence ID" value="NZ_FOGV01000005.1"/>
</dbReference>
<evidence type="ECO:0000259" key="1">
    <source>
        <dbReference type="Pfam" id="PF03417"/>
    </source>
</evidence>
<evidence type="ECO:0000313" key="2">
    <source>
        <dbReference type="EMBL" id="SER74148.1"/>
    </source>
</evidence>
<protein>
    <submittedName>
        <fullName evidence="2">Predicted choloylglycine hydrolase</fullName>
    </submittedName>
</protein>
<evidence type="ECO:0000313" key="3">
    <source>
        <dbReference type="Proteomes" id="UP000199318"/>
    </source>
</evidence>
<dbReference type="Proteomes" id="UP000199318">
    <property type="component" value="Unassembled WGS sequence"/>
</dbReference>
<dbReference type="STRING" id="1464123.SAMN05444126_10527"/>
<dbReference type="CDD" id="cd01935">
    <property type="entry name" value="Ntn_CGH_like"/>
    <property type="match status" value="1"/>
</dbReference>
<dbReference type="AlphaFoldDB" id="A0A1H9RNN3"/>
<dbReference type="InterPro" id="IPR005079">
    <property type="entry name" value="Peptidase_C45_hydrolase"/>
</dbReference>
<dbReference type="SUPFAM" id="SSF56235">
    <property type="entry name" value="N-terminal nucleophile aminohydrolases (Ntn hydrolases)"/>
    <property type="match status" value="1"/>
</dbReference>
<sequence>MLIETDVIHGRGDPYEFGVKQGQHVSSLLKDKHLKRRKKSIRQYTVDSKEAKNWITAFSPSLWAELNGMADGLKWSLENVLHEYAGYQQSWVTSGCSSFMANGVYGRNYDYHPKTYDGRFVLWQPSSGQGAAHIGFAQRMAGRMDGMNEHGLAVGYHFVNRLRPGDGFICTTIARLILDSCRSVDEATALLHELPHRFAFNYSLTDRTGKSAVVEASAKGTDERSGKQRLTCTNHFQSENKLIENRNYLTESIDRLDLLNATVTAQSDRNTMFEQLNQLQNGIAKTNYRSWAGTIHTAVYDTKNLQATVGIGPDAAPITIDFKAWLEGEQLFLRKIRGRIPDTLPETEHIQAETHTLH</sequence>
<dbReference type="PANTHER" id="PTHR34180">
    <property type="entry name" value="PEPTIDASE C45"/>
    <property type="match status" value="1"/>
</dbReference>
<gene>
    <name evidence="2" type="ORF">SAMN05444126_10527</name>
</gene>
<accession>A0A1H9RNN3</accession>
<comment type="caution">
    <text evidence="2">The sequence shown here is derived from an EMBL/GenBank/DDBJ whole genome shotgun (WGS) entry which is preliminary data.</text>
</comment>
<dbReference type="Pfam" id="PF03417">
    <property type="entry name" value="AAT"/>
    <property type="match status" value="1"/>
</dbReference>
<dbReference type="GO" id="GO:0016787">
    <property type="term" value="F:hydrolase activity"/>
    <property type="evidence" value="ECO:0007669"/>
    <property type="project" value="UniProtKB-KW"/>
</dbReference>
<dbReference type="InterPro" id="IPR047801">
    <property type="entry name" value="Peptidase_C45"/>
</dbReference>
<dbReference type="NCBIfam" id="NF040521">
    <property type="entry name" value="C45_proenzyme"/>
    <property type="match status" value="1"/>
</dbReference>
<keyword evidence="2" id="KW-0378">Hydrolase</keyword>
<organism evidence="2 3">
    <name type="scientific">Salisediminibacterium halotolerans</name>
    <dbReference type="NCBI Taxonomy" id="517425"/>
    <lineage>
        <taxon>Bacteria</taxon>
        <taxon>Bacillati</taxon>
        <taxon>Bacillota</taxon>
        <taxon>Bacilli</taxon>
        <taxon>Bacillales</taxon>
        <taxon>Bacillaceae</taxon>
        <taxon>Salisediminibacterium</taxon>
    </lineage>
</organism>
<dbReference type="EMBL" id="FOGV01000005">
    <property type="protein sequence ID" value="SER74148.1"/>
    <property type="molecule type" value="Genomic_DNA"/>
</dbReference>
<reference evidence="3" key="1">
    <citation type="submission" date="2016-10" db="EMBL/GenBank/DDBJ databases">
        <authorList>
            <person name="de Groot N.N."/>
        </authorList>
    </citation>
    <scope>NUCLEOTIDE SEQUENCE [LARGE SCALE GENOMIC DNA]</scope>
    <source>
        <strain evidence="3">10nlg</strain>
    </source>
</reference>
<dbReference type="OrthoDB" id="8617387at2"/>
<dbReference type="PANTHER" id="PTHR34180:SF1">
    <property type="entry name" value="BETA-ALANYL-DOPAMINE_CARCININE HYDROLASE"/>
    <property type="match status" value="1"/>
</dbReference>
<proteinExistence type="predicted"/>
<dbReference type="InterPro" id="IPR047794">
    <property type="entry name" value="C45_proenzyme-like"/>
</dbReference>
<keyword evidence="3" id="KW-1185">Reference proteome</keyword>